<dbReference type="EMBL" id="JBEAFC010000003">
    <property type="protein sequence ID" value="KAL1562295.1"/>
    <property type="molecule type" value="Genomic_DNA"/>
</dbReference>
<dbReference type="PROSITE" id="PS00107">
    <property type="entry name" value="PROTEIN_KINASE_ATP"/>
    <property type="match status" value="1"/>
</dbReference>
<dbReference type="CDD" id="cd00028">
    <property type="entry name" value="B_lectin"/>
    <property type="match status" value="1"/>
</dbReference>
<dbReference type="InterPro" id="IPR000719">
    <property type="entry name" value="Prot_kinase_dom"/>
</dbReference>
<dbReference type="Gene3D" id="1.10.510.10">
    <property type="entry name" value="Transferase(Phosphotransferase) domain 1"/>
    <property type="match status" value="1"/>
</dbReference>
<dbReference type="InterPro" id="IPR051343">
    <property type="entry name" value="G-type_lectin_kinases/EP1-like"/>
</dbReference>
<evidence type="ECO:0000256" key="10">
    <source>
        <dbReference type="ARBA" id="ARBA00022777"/>
    </source>
</evidence>
<evidence type="ECO:0000256" key="15">
    <source>
        <dbReference type="ARBA" id="ARBA00023170"/>
    </source>
</evidence>
<feature type="compositionally biased region" description="Polar residues" evidence="21">
    <location>
        <begin position="813"/>
        <end position="824"/>
    </location>
</feature>
<evidence type="ECO:0000256" key="11">
    <source>
        <dbReference type="ARBA" id="ARBA00022840"/>
    </source>
</evidence>
<keyword evidence="26" id="KW-1185">Reference proteome</keyword>
<dbReference type="GO" id="GO:0005524">
    <property type="term" value="F:ATP binding"/>
    <property type="evidence" value="ECO:0007669"/>
    <property type="project" value="UniProtKB-UniRule"/>
</dbReference>
<dbReference type="CDD" id="cd01098">
    <property type="entry name" value="PAN_AP_plant"/>
    <property type="match status" value="1"/>
</dbReference>
<keyword evidence="14" id="KW-1015">Disulfide bond</keyword>
<keyword evidence="13 22" id="KW-0472">Membrane</keyword>
<keyword evidence="11 19" id="KW-0067">ATP-binding</keyword>
<dbReference type="FunFam" id="3.30.200.20:FF:000178">
    <property type="entry name" value="serine/threonine-protein kinase PBS1-like"/>
    <property type="match status" value="1"/>
</dbReference>
<dbReference type="PROSITE" id="PS50927">
    <property type="entry name" value="BULB_LECTIN"/>
    <property type="match status" value="1"/>
</dbReference>
<keyword evidence="9 19" id="KW-0547">Nucleotide-binding</keyword>
<evidence type="ECO:0000256" key="12">
    <source>
        <dbReference type="ARBA" id="ARBA00022989"/>
    </source>
</evidence>
<dbReference type="GO" id="GO:0016020">
    <property type="term" value="C:membrane"/>
    <property type="evidence" value="ECO:0007669"/>
    <property type="project" value="UniProtKB-SubCell"/>
</dbReference>
<evidence type="ECO:0000256" key="20">
    <source>
        <dbReference type="PROSITE-ProRule" id="PRU10141"/>
    </source>
</evidence>
<keyword evidence="8" id="KW-0430">Lectin</keyword>
<feature type="domain" description="Bulb-type lectin" evidence="24">
    <location>
        <begin position="65"/>
        <end position="182"/>
    </location>
</feature>
<dbReference type="Proteomes" id="UP001567538">
    <property type="component" value="Unassembled WGS sequence"/>
</dbReference>
<evidence type="ECO:0000256" key="19">
    <source>
        <dbReference type="PIRNR" id="PIRNR000641"/>
    </source>
</evidence>
<evidence type="ECO:0000259" key="24">
    <source>
        <dbReference type="PROSITE" id="PS50927"/>
    </source>
</evidence>
<evidence type="ECO:0000259" key="23">
    <source>
        <dbReference type="PROSITE" id="PS50011"/>
    </source>
</evidence>
<keyword evidence="5 19" id="KW-0808">Transferase</keyword>
<dbReference type="FunFam" id="1.10.510.10:FF:000248">
    <property type="entry name" value="S-receptor-like kinase 5"/>
    <property type="match status" value="1"/>
</dbReference>
<dbReference type="InterPro" id="IPR036426">
    <property type="entry name" value="Bulb-type_lectin_dom_sf"/>
</dbReference>
<feature type="binding site" evidence="20">
    <location>
        <position position="542"/>
    </location>
    <ligand>
        <name>ATP</name>
        <dbReference type="ChEBI" id="CHEBI:30616"/>
    </ligand>
</feature>
<keyword evidence="4" id="KW-0597">Phosphoprotein</keyword>
<sequence>MQIGLETLFGLSTFPFHLPIGSYICQASCLSPLAVFSIFGLVLIEVVAKANLGSVQRIGKLDPGFKGAQMHYIDNDGMFLLSNKSNFAFGLTTTAADVTQFLLVVMHKSSSTIVWAANRDSPVKNSDSFEFDASGNAFLQSGGSTIWSSDTASKGVSSLQLLDNGNLVLVGSDSTSFVWQSFSHPTNTLLPNQEFSQGMRLISDRGSANLTYSLEIRAGDMSLSAGFNPPQSYWSMGRDSRITINKGGGAVASAILSGNSWKFYDSSKVLLWQFIFSESSNANATWIAVIGSDGSITFSMLQGGSTNPSSTRIPQNQCSRPAACDPYAVCYPGNSCQCPSSLTSCKSMAAPPCDGQVELVGGGDDLSYFALPFVQPFSKETTLDSCKDSCLGNCLCGAMFFQNSSGNCFLFNEIGSMEGSSNGGGYTSYLKILSNGRRDGGGDSSKPFPIVIVIVIVTVVVILAMVFAAFRFYPKNKKAPETPRGSSEEEDNFLEGLSGMPIRFSYKDLQTATRDFSVKLGQGGFGSVYDGSLPDGTRLAVKQLEGIGQGKKEFRAEVSIIGSIHHVHLVRLRGFCADGSHRLLAYEYMANGSLDKWLFKQDKGEFLLDWNTRYNIAVGTAKGLAYLHEDCDVKIIHCDIKPENVLLDDHFMAKVSDFGLAKLMTREQSHVFTTMRGTRGYLAPEWITSYAISEKSDVYSYGMVLLELIGGRKNYDPSKSSEKLHFPSYAFKMMEEGKLKEIMDEKLKINEEDERVDIAIKVALWCIQDDMHLRPPMTKVVQMLEGLSPVPPPPTASQLGPRLYSSFFKSISEGGTSSGPSDCNSDAYLSAPTNSITSNALKGK</sequence>
<evidence type="ECO:0000256" key="17">
    <source>
        <dbReference type="ARBA" id="ARBA00047899"/>
    </source>
</evidence>
<dbReference type="AlphaFoldDB" id="A0ABD1I1X4"/>
<dbReference type="Pfam" id="PF00069">
    <property type="entry name" value="Pkinase"/>
    <property type="match status" value="1"/>
</dbReference>
<dbReference type="Gene3D" id="2.90.10.10">
    <property type="entry name" value="Bulb-type lectin domain"/>
    <property type="match status" value="1"/>
</dbReference>
<dbReference type="Gene3D" id="3.30.200.20">
    <property type="entry name" value="Phosphorylase Kinase, domain 1"/>
    <property type="match status" value="1"/>
</dbReference>
<evidence type="ECO:0000256" key="3">
    <source>
        <dbReference type="ARBA" id="ARBA00022536"/>
    </source>
</evidence>
<keyword evidence="15" id="KW-0675">Receptor</keyword>
<dbReference type="PIRSF" id="PIRSF000641">
    <property type="entry name" value="SRK"/>
    <property type="match status" value="1"/>
</dbReference>
<evidence type="ECO:0000256" key="22">
    <source>
        <dbReference type="SAM" id="Phobius"/>
    </source>
</evidence>
<dbReference type="SUPFAM" id="SSF56112">
    <property type="entry name" value="Protein kinase-like (PK-like)"/>
    <property type="match status" value="1"/>
</dbReference>
<comment type="catalytic activity">
    <reaction evidence="18 19">
        <text>L-seryl-[protein] + ATP = O-phospho-L-seryl-[protein] + ADP + H(+)</text>
        <dbReference type="Rhea" id="RHEA:17989"/>
        <dbReference type="Rhea" id="RHEA-COMP:9863"/>
        <dbReference type="Rhea" id="RHEA-COMP:11604"/>
        <dbReference type="ChEBI" id="CHEBI:15378"/>
        <dbReference type="ChEBI" id="CHEBI:29999"/>
        <dbReference type="ChEBI" id="CHEBI:30616"/>
        <dbReference type="ChEBI" id="CHEBI:83421"/>
        <dbReference type="ChEBI" id="CHEBI:456216"/>
        <dbReference type="EC" id="2.7.11.1"/>
    </reaction>
</comment>
<evidence type="ECO:0000256" key="2">
    <source>
        <dbReference type="ARBA" id="ARBA00022527"/>
    </source>
</evidence>
<evidence type="ECO:0000256" key="5">
    <source>
        <dbReference type="ARBA" id="ARBA00022679"/>
    </source>
</evidence>
<dbReference type="Pfam" id="PF01453">
    <property type="entry name" value="B_lectin"/>
    <property type="match status" value="1"/>
</dbReference>
<organism evidence="25 26">
    <name type="scientific">Salvia divinorum</name>
    <name type="common">Maria pastora</name>
    <name type="synonym">Diviner's sage</name>
    <dbReference type="NCBI Taxonomy" id="28513"/>
    <lineage>
        <taxon>Eukaryota</taxon>
        <taxon>Viridiplantae</taxon>
        <taxon>Streptophyta</taxon>
        <taxon>Embryophyta</taxon>
        <taxon>Tracheophyta</taxon>
        <taxon>Spermatophyta</taxon>
        <taxon>Magnoliopsida</taxon>
        <taxon>eudicotyledons</taxon>
        <taxon>Gunneridae</taxon>
        <taxon>Pentapetalae</taxon>
        <taxon>asterids</taxon>
        <taxon>lamiids</taxon>
        <taxon>Lamiales</taxon>
        <taxon>Lamiaceae</taxon>
        <taxon>Nepetoideae</taxon>
        <taxon>Mentheae</taxon>
        <taxon>Salviinae</taxon>
        <taxon>Salvia</taxon>
        <taxon>Salvia subgen. Calosphace</taxon>
    </lineage>
</organism>
<evidence type="ECO:0000256" key="9">
    <source>
        <dbReference type="ARBA" id="ARBA00022741"/>
    </source>
</evidence>
<dbReference type="PANTHER" id="PTHR47976">
    <property type="entry name" value="G-TYPE LECTIN S-RECEPTOR-LIKE SERINE/THREONINE-PROTEIN KINASE SD2-5"/>
    <property type="match status" value="1"/>
</dbReference>
<dbReference type="InterPro" id="IPR008271">
    <property type="entry name" value="Ser/Thr_kinase_AS"/>
</dbReference>
<dbReference type="InterPro" id="IPR001480">
    <property type="entry name" value="Bulb-type_lectin_dom"/>
</dbReference>
<name>A0ABD1I1X4_SALDI</name>
<dbReference type="CDD" id="cd14066">
    <property type="entry name" value="STKc_IRAK"/>
    <property type="match status" value="1"/>
</dbReference>
<comment type="caution">
    <text evidence="25">The sequence shown here is derived from an EMBL/GenBank/DDBJ whole genome shotgun (WGS) entry which is preliminary data.</text>
</comment>
<evidence type="ECO:0000256" key="13">
    <source>
        <dbReference type="ARBA" id="ARBA00023136"/>
    </source>
</evidence>
<evidence type="ECO:0000256" key="8">
    <source>
        <dbReference type="ARBA" id="ARBA00022734"/>
    </source>
</evidence>
<comment type="similarity">
    <text evidence="19">Belongs to the protein kinase superfamily. Ser/Thr protein kinase family.</text>
</comment>
<accession>A0ABD1I1X4</accession>
<evidence type="ECO:0000256" key="7">
    <source>
        <dbReference type="ARBA" id="ARBA00022729"/>
    </source>
</evidence>
<dbReference type="InterPro" id="IPR024171">
    <property type="entry name" value="SRK-like_kinase"/>
</dbReference>
<keyword evidence="3" id="KW-0245">EGF-like domain</keyword>
<keyword evidence="2 19" id="KW-0723">Serine/threonine-protein kinase</keyword>
<keyword evidence="6 22" id="KW-0812">Transmembrane</keyword>
<dbReference type="PROSITE" id="PS00108">
    <property type="entry name" value="PROTEIN_KINASE_ST"/>
    <property type="match status" value="1"/>
</dbReference>
<dbReference type="SMART" id="SM00108">
    <property type="entry name" value="B_lectin"/>
    <property type="match status" value="1"/>
</dbReference>
<evidence type="ECO:0000256" key="21">
    <source>
        <dbReference type="SAM" id="MobiDB-lite"/>
    </source>
</evidence>
<reference evidence="25 26" key="1">
    <citation type="submission" date="2024-06" db="EMBL/GenBank/DDBJ databases">
        <title>A chromosome level genome sequence of Diviner's sage (Salvia divinorum).</title>
        <authorList>
            <person name="Ford S.A."/>
            <person name="Ro D.-K."/>
            <person name="Ness R.W."/>
            <person name="Phillips M.A."/>
        </authorList>
    </citation>
    <scope>NUCLEOTIDE SEQUENCE [LARGE SCALE GENOMIC DNA]</scope>
    <source>
        <strain evidence="25">SAF-2024a</strain>
        <tissue evidence="25">Leaf</tissue>
    </source>
</reference>
<evidence type="ECO:0000256" key="4">
    <source>
        <dbReference type="ARBA" id="ARBA00022553"/>
    </source>
</evidence>
<evidence type="ECO:0000313" key="26">
    <source>
        <dbReference type="Proteomes" id="UP001567538"/>
    </source>
</evidence>
<keyword evidence="12 22" id="KW-1133">Transmembrane helix</keyword>
<dbReference type="GO" id="GO:0004674">
    <property type="term" value="F:protein serine/threonine kinase activity"/>
    <property type="evidence" value="ECO:0007669"/>
    <property type="project" value="UniProtKB-KW"/>
</dbReference>
<feature type="transmembrane region" description="Helical" evidence="22">
    <location>
        <begin position="448"/>
        <end position="473"/>
    </location>
</feature>
<dbReference type="InterPro" id="IPR017441">
    <property type="entry name" value="Protein_kinase_ATP_BS"/>
</dbReference>
<gene>
    <name evidence="25" type="primary">SD25</name>
    <name evidence="25" type="ORF">AAHA92_04887</name>
</gene>
<protein>
    <recommendedName>
        <fullName evidence="19">Receptor-like serine/threonine-protein kinase</fullName>
        <ecNumber evidence="19">2.7.11.1</ecNumber>
    </recommendedName>
</protein>
<evidence type="ECO:0000256" key="14">
    <source>
        <dbReference type="ARBA" id="ARBA00023157"/>
    </source>
</evidence>
<evidence type="ECO:0000256" key="16">
    <source>
        <dbReference type="ARBA" id="ARBA00023180"/>
    </source>
</evidence>
<keyword evidence="10 19" id="KW-0418">Kinase</keyword>
<evidence type="ECO:0000256" key="18">
    <source>
        <dbReference type="ARBA" id="ARBA00048679"/>
    </source>
</evidence>
<dbReference type="PROSITE" id="PS50011">
    <property type="entry name" value="PROTEIN_KINASE_DOM"/>
    <property type="match status" value="1"/>
</dbReference>
<evidence type="ECO:0000256" key="6">
    <source>
        <dbReference type="ARBA" id="ARBA00022692"/>
    </source>
</evidence>
<dbReference type="PANTHER" id="PTHR47976:SF1">
    <property type="entry name" value="G-TYPE LECTIN S-RECEPTOR-LIKE SERINE_THREONINE-PROTEIN KINASE SD2-5"/>
    <property type="match status" value="1"/>
</dbReference>
<dbReference type="EC" id="2.7.11.1" evidence="19"/>
<feature type="domain" description="Protein kinase" evidence="23">
    <location>
        <begin position="514"/>
        <end position="787"/>
    </location>
</feature>
<comment type="subcellular location">
    <subcellularLocation>
        <location evidence="1">Membrane</location>
        <topology evidence="1">Single-pass type I membrane protein</topology>
    </subcellularLocation>
</comment>
<keyword evidence="16" id="KW-0325">Glycoprotein</keyword>
<dbReference type="InterPro" id="IPR011009">
    <property type="entry name" value="Kinase-like_dom_sf"/>
</dbReference>
<evidence type="ECO:0000313" key="25">
    <source>
        <dbReference type="EMBL" id="KAL1562295.1"/>
    </source>
</evidence>
<proteinExistence type="inferred from homology"/>
<dbReference type="GO" id="GO:0030246">
    <property type="term" value="F:carbohydrate binding"/>
    <property type="evidence" value="ECO:0007669"/>
    <property type="project" value="UniProtKB-KW"/>
</dbReference>
<comment type="catalytic activity">
    <reaction evidence="17 19">
        <text>L-threonyl-[protein] + ATP = O-phospho-L-threonyl-[protein] + ADP + H(+)</text>
        <dbReference type="Rhea" id="RHEA:46608"/>
        <dbReference type="Rhea" id="RHEA-COMP:11060"/>
        <dbReference type="Rhea" id="RHEA-COMP:11605"/>
        <dbReference type="ChEBI" id="CHEBI:15378"/>
        <dbReference type="ChEBI" id="CHEBI:30013"/>
        <dbReference type="ChEBI" id="CHEBI:30616"/>
        <dbReference type="ChEBI" id="CHEBI:61977"/>
        <dbReference type="ChEBI" id="CHEBI:456216"/>
        <dbReference type="EC" id="2.7.11.1"/>
    </reaction>
</comment>
<keyword evidence="7" id="KW-0732">Signal</keyword>
<feature type="region of interest" description="Disordered" evidence="21">
    <location>
        <begin position="813"/>
        <end position="833"/>
    </location>
</feature>
<dbReference type="SUPFAM" id="SSF51110">
    <property type="entry name" value="alpha-D-mannose-specific plant lectins"/>
    <property type="match status" value="1"/>
</dbReference>
<dbReference type="FunFam" id="2.90.10.10:FF:000008">
    <property type="entry name" value="Serine/threonine-protein kinase"/>
    <property type="match status" value="1"/>
</dbReference>
<dbReference type="SMART" id="SM00220">
    <property type="entry name" value="S_TKc"/>
    <property type="match status" value="1"/>
</dbReference>
<evidence type="ECO:0000256" key="1">
    <source>
        <dbReference type="ARBA" id="ARBA00004479"/>
    </source>
</evidence>